<feature type="compositionally biased region" description="Low complexity" evidence="1">
    <location>
        <begin position="332"/>
        <end position="353"/>
    </location>
</feature>
<reference evidence="3" key="1">
    <citation type="submission" date="2025-08" db="UniProtKB">
        <authorList>
            <consortium name="RefSeq"/>
        </authorList>
    </citation>
    <scope>IDENTIFICATION</scope>
    <source>
        <tissue evidence="3">Whole sample</tissue>
    </source>
</reference>
<proteinExistence type="predicted"/>
<dbReference type="KEGG" id="cvn:111108016"/>
<organism evidence="2 3">
    <name type="scientific">Crassostrea virginica</name>
    <name type="common">Eastern oyster</name>
    <dbReference type="NCBI Taxonomy" id="6565"/>
    <lineage>
        <taxon>Eukaryota</taxon>
        <taxon>Metazoa</taxon>
        <taxon>Spiralia</taxon>
        <taxon>Lophotrochozoa</taxon>
        <taxon>Mollusca</taxon>
        <taxon>Bivalvia</taxon>
        <taxon>Autobranchia</taxon>
        <taxon>Pteriomorphia</taxon>
        <taxon>Ostreida</taxon>
        <taxon>Ostreoidea</taxon>
        <taxon>Ostreidae</taxon>
        <taxon>Crassostrea</taxon>
    </lineage>
</organism>
<evidence type="ECO:0000313" key="3">
    <source>
        <dbReference type="RefSeq" id="XP_022299205.1"/>
    </source>
</evidence>
<accession>A0A8B8B713</accession>
<dbReference type="RefSeq" id="XP_022299205.1">
    <property type="nucleotide sequence ID" value="XM_022443497.1"/>
</dbReference>
<protein>
    <submittedName>
        <fullName evidence="3">Uncharacterized protein LOC111108016 isoform X1</fullName>
    </submittedName>
</protein>
<feature type="region of interest" description="Disordered" evidence="1">
    <location>
        <begin position="314"/>
        <end position="353"/>
    </location>
</feature>
<dbReference type="OrthoDB" id="6153643at2759"/>
<name>A0A8B8B713_CRAVI</name>
<sequence length="533" mass="60278">MASIAKEVTDPNKCISCCQNFKVKKKGFKRTLITKLPIPLIKLNDILDKRITLPLTPTRKFLCHDCASITVKFYKHQISKGPASVSTHKTEKVYSKRKFSFTPTKHVKRKCLSSTPLKFVRSHSLKKEGFKDKVSKYIKDSHYDYAFRLLISKSKRARDALLQVLKSTVKKEVKSANIPSLQTPTTLQHLQEFNWQTVLKDSSCKLPFLSGTLQGALSCRRNRSVNIDENGCVGAHVPALGFILGNILHLHQPRRYNLLQAVISIEMYRSGCNQKIFRWFQKLGWCKGVKGTRTAVDKLCAEYDESIKSWKKSIQDELRGPQPAEDEPFPPLDSSASSDSSGSSLASISSENELSLSDGEIGFLSDEDDVEAVPLSSEDNVQDDSDDGTPLNEETLNENQNPGYSVCWDNVQKLSVTRHHLRTDNRMMLWALCFAAKNRICFRHLDNVDDSCSVTDIRLENFLPSSQDIRNMQTRMEAVVQKIVKANFPQFSEVHIAPMRHQYSDMSETKSEIVNLGVIRENPASTRGTLEIM</sequence>
<evidence type="ECO:0000313" key="2">
    <source>
        <dbReference type="Proteomes" id="UP000694844"/>
    </source>
</evidence>
<feature type="region of interest" description="Disordered" evidence="1">
    <location>
        <begin position="373"/>
        <end position="402"/>
    </location>
</feature>
<feature type="compositionally biased region" description="Polar residues" evidence="1">
    <location>
        <begin position="392"/>
        <end position="402"/>
    </location>
</feature>
<evidence type="ECO:0000256" key="1">
    <source>
        <dbReference type="SAM" id="MobiDB-lite"/>
    </source>
</evidence>
<dbReference type="GeneID" id="111108016"/>
<dbReference type="Proteomes" id="UP000694844">
    <property type="component" value="Chromosome 8"/>
</dbReference>
<dbReference type="AlphaFoldDB" id="A0A8B8B713"/>
<keyword evidence="2" id="KW-1185">Reference proteome</keyword>
<gene>
    <name evidence="3" type="primary">LOC111108016</name>
</gene>